<dbReference type="EMBL" id="MN079097">
    <property type="protein sequence ID" value="QEA05233.1"/>
    <property type="molecule type" value="Genomic_DNA"/>
</dbReference>
<dbReference type="GO" id="GO:0043023">
    <property type="term" value="F:ribosomal large subunit binding"/>
    <property type="evidence" value="ECO:0007669"/>
    <property type="project" value="TreeGrafter"/>
</dbReference>
<accession>A0A5B8RAY7</accession>
<reference evidence="2" key="1">
    <citation type="submission" date="2019-06" db="EMBL/GenBank/DDBJ databases">
        <authorList>
            <person name="Murdoch R.W."/>
            <person name="Fathepure B."/>
        </authorList>
    </citation>
    <scope>NUCLEOTIDE SEQUENCE</scope>
</reference>
<dbReference type="SUPFAM" id="SSF81301">
    <property type="entry name" value="Nucleotidyltransferase"/>
    <property type="match status" value="1"/>
</dbReference>
<protein>
    <submittedName>
        <fullName evidence="2">Ribosomal silencing factor RsfS</fullName>
    </submittedName>
</protein>
<dbReference type="GO" id="GO:0090071">
    <property type="term" value="P:negative regulation of ribosome biogenesis"/>
    <property type="evidence" value="ECO:0007669"/>
    <property type="project" value="TreeGrafter"/>
</dbReference>
<dbReference type="NCBIfam" id="TIGR00090">
    <property type="entry name" value="rsfS_iojap_ybeB"/>
    <property type="match status" value="1"/>
</dbReference>
<dbReference type="HAMAP" id="MF_01477">
    <property type="entry name" value="Iojap_RsfS"/>
    <property type="match status" value="1"/>
</dbReference>
<comment type="similarity">
    <text evidence="1">Belongs to the Iojap/RsfS family.</text>
</comment>
<organism evidence="2">
    <name type="scientific">uncultured organism</name>
    <dbReference type="NCBI Taxonomy" id="155900"/>
    <lineage>
        <taxon>unclassified sequences</taxon>
        <taxon>environmental samples</taxon>
    </lineage>
</organism>
<dbReference type="InterPro" id="IPR004394">
    <property type="entry name" value="Iojap/RsfS/C7orf30"/>
</dbReference>
<dbReference type="PANTHER" id="PTHR21043">
    <property type="entry name" value="IOJAP SUPERFAMILY ORTHOLOG"/>
    <property type="match status" value="1"/>
</dbReference>
<sequence length="142" mass="15609">MAREARCTVSATMSNEKAMSNQTMEPEAVRDLVVDAAEDMKAEDVRVLDVRGRTAITDFMVFASGSSRRHLKSIADRVVERAREAGHDPLGREGDETSGWILVDLGEAVVHVMLADVRDFYRLENIWAVDDADEADGAGQGE</sequence>
<dbReference type="InterPro" id="IPR043519">
    <property type="entry name" value="NT_sf"/>
</dbReference>
<dbReference type="PANTHER" id="PTHR21043:SF0">
    <property type="entry name" value="MITOCHONDRIAL ASSEMBLY OF RIBOSOMAL LARGE SUBUNIT PROTEIN 1"/>
    <property type="match status" value="1"/>
</dbReference>
<gene>
    <name evidence="2" type="primary">rsfS</name>
    <name evidence="2" type="ORF">KBTEX_01553</name>
</gene>
<name>A0A5B8RAY7_9ZZZZ</name>
<dbReference type="AlphaFoldDB" id="A0A5B8RAY7"/>
<dbReference type="Gene3D" id="3.30.460.10">
    <property type="entry name" value="Beta Polymerase, domain 2"/>
    <property type="match status" value="1"/>
</dbReference>
<evidence type="ECO:0000313" key="2">
    <source>
        <dbReference type="EMBL" id="QEA05233.1"/>
    </source>
</evidence>
<proteinExistence type="inferred from homology"/>
<evidence type="ECO:0000256" key="1">
    <source>
        <dbReference type="ARBA" id="ARBA00010574"/>
    </source>
</evidence>
<dbReference type="Pfam" id="PF02410">
    <property type="entry name" value="RsfS"/>
    <property type="match status" value="1"/>
</dbReference>